<evidence type="ECO:0000256" key="6">
    <source>
        <dbReference type="ARBA" id="ARBA00022676"/>
    </source>
</evidence>
<organism evidence="10 11">
    <name type="scientific">Thermus scotoductus</name>
    <dbReference type="NCBI Taxonomy" id="37636"/>
    <lineage>
        <taxon>Bacteria</taxon>
        <taxon>Thermotogati</taxon>
        <taxon>Deinococcota</taxon>
        <taxon>Deinococci</taxon>
        <taxon>Thermales</taxon>
        <taxon>Thermaceae</taxon>
        <taxon>Thermus</taxon>
    </lineage>
</organism>
<evidence type="ECO:0000256" key="4">
    <source>
        <dbReference type="ARBA" id="ARBA00015486"/>
    </source>
</evidence>
<evidence type="ECO:0000256" key="7">
    <source>
        <dbReference type="ARBA" id="ARBA00022679"/>
    </source>
</evidence>
<comment type="pathway">
    <text evidence="1">Nucleoside biosynthesis; alpha-ribazole biosynthesis; alpha-ribazole from 5,6-dimethylbenzimidazole: step 1/2.</text>
</comment>
<protein>
    <recommendedName>
        <fullName evidence="4">Nicotinate-nucleotide--dimethylbenzimidazole phosphoribosyltransferase</fullName>
        <ecNumber evidence="3">2.4.2.21</ecNumber>
    </recommendedName>
    <alternativeName>
        <fullName evidence="8">N(1)-alpha-phosphoribosyltransferase</fullName>
    </alternativeName>
</protein>
<comment type="caution">
    <text evidence="10">The sequence shown here is derived from an EMBL/GenBank/DDBJ whole genome shotgun (WGS) entry which is preliminary data.</text>
</comment>
<gene>
    <name evidence="10" type="ORF">CSW23_06760</name>
</gene>
<evidence type="ECO:0000256" key="2">
    <source>
        <dbReference type="ARBA" id="ARBA00007110"/>
    </source>
</evidence>
<accession>A0A430V2I2</accession>
<reference evidence="10 11" key="1">
    <citation type="journal article" date="2019" name="Extremophiles">
        <title>Biogeography of thermophiles and predominance of Thermus scotoductus in domestic water heaters.</title>
        <authorList>
            <person name="Wilpiszeski R.L."/>
            <person name="Zhang Z."/>
            <person name="House C.H."/>
        </authorList>
    </citation>
    <scope>NUCLEOTIDE SEQUENCE [LARGE SCALE GENOMIC DNA]</scope>
    <source>
        <strain evidence="10 11">10_S10</strain>
    </source>
</reference>
<dbReference type="EMBL" id="PEMN01000196">
    <property type="protein sequence ID" value="RTI16944.1"/>
    <property type="molecule type" value="Genomic_DNA"/>
</dbReference>
<evidence type="ECO:0000256" key="3">
    <source>
        <dbReference type="ARBA" id="ARBA00011991"/>
    </source>
</evidence>
<keyword evidence="6" id="KW-0328">Glycosyltransferase</keyword>
<dbReference type="SUPFAM" id="SSF52733">
    <property type="entry name" value="Nicotinate mononucleotide:5,6-dimethylbenzimidazole phosphoribosyltransferase (CobT)"/>
    <property type="match status" value="1"/>
</dbReference>
<proteinExistence type="inferred from homology"/>
<keyword evidence="7" id="KW-0808">Transferase</keyword>
<dbReference type="InterPro" id="IPR036087">
    <property type="entry name" value="Nict_dMeBzImd_PRibTrfase_sf"/>
</dbReference>
<sequence>MDPEVFAQARLRMDQLTKPPRALGYLEEVALRLAALQGRVKPELGLHPALEGGE</sequence>
<dbReference type="InterPro" id="IPR003200">
    <property type="entry name" value="Nict_dMeBzImd_PRibTrfase"/>
</dbReference>
<dbReference type="EC" id="2.4.2.21" evidence="3"/>
<feature type="non-terminal residue" evidence="10">
    <location>
        <position position="54"/>
    </location>
</feature>
<dbReference type="InterPro" id="IPR023195">
    <property type="entry name" value="Nict_dMeBzImd_PRibTrfase_N"/>
</dbReference>
<dbReference type="Gene3D" id="1.10.1610.10">
    <property type="match status" value="1"/>
</dbReference>
<dbReference type="AlphaFoldDB" id="A0A430V2I2"/>
<dbReference type="GO" id="GO:0009236">
    <property type="term" value="P:cobalamin biosynthetic process"/>
    <property type="evidence" value="ECO:0007669"/>
    <property type="project" value="UniProtKB-KW"/>
</dbReference>
<dbReference type="GO" id="GO:0008939">
    <property type="term" value="F:nicotinate-nucleotide-dimethylbenzimidazole phosphoribosyltransferase activity"/>
    <property type="evidence" value="ECO:0007669"/>
    <property type="project" value="UniProtKB-EC"/>
</dbReference>
<dbReference type="RefSeq" id="WP_172959216.1">
    <property type="nucleotide sequence ID" value="NZ_PEMN01000196.1"/>
</dbReference>
<dbReference type="Proteomes" id="UP000288073">
    <property type="component" value="Unassembled WGS sequence"/>
</dbReference>
<comment type="similarity">
    <text evidence="2">Belongs to the CobT family.</text>
</comment>
<keyword evidence="5" id="KW-0169">Cobalamin biosynthesis</keyword>
<evidence type="ECO:0000256" key="9">
    <source>
        <dbReference type="ARBA" id="ARBA00047340"/>
    </source>
</evidence>
<evidence type="ECO:0000256" key="5">
    <source>
        <dbReference type="ARBA" id="ARBA00022573"/>
    </source>
</evidence>
<name>A0A430V2I2_THESC</name>
<dbReference type="Pfam" id="PF02277">
    <property type="entry name" value="DBI_PRT"/>
    <property type="match status" value="1"/>
</dbReference>
<dbReference type="UniPathway" id="UPA00061">
    <property type="reaction ID" value="UER00516"/>
</dbReference>
<evidence type="ECO:0000256" key="8">
    <source>
        <dbReference type="ARBA" id="ARBA00030686"/>
    </source>
</evidence>
<comment type="catalytic activity">
    <reaction evidence="9">
        <text>5,6-dimethylbenzimidazole + nicotinate beta-D-ribonucleotide = alpha-ribazole 5'-phosphate + nicotinate + H(+)</text>
        <dbReference type="Rhea" id="RHEA:11196"/>
        <dbReference type="ChEBI" id="CHEBI:15378"/>
        <dbReference type="ChEBI" id="CHEBI:15890"/>
        <dbReference type="ChEBI" id="CHEBI:32544"/>
        <dbReference type="ChEBI" id="CHEBI:57502"/>
        <dbReference type="ChEBI" id="CHEBI:57918"/>
        <dbReference type="EC" id="2.4.2.21"/>
    </reaction>
</comment>
<evidence type="ECO:0000313" key="10">
    <source>
        <dbReference type="EMBL" id="RTI16944.1"/>
    </source>
</evidence>
<evidence type="ECO:0000313" key="11">
    <source>
        <dbReference type="Proteomes" id="UP000288073"/>
    </source>
</evidence>
<evidence type="ECO:0000256" key="1">
    <source>
        <dbReference type="ARBA" id="ARBA00005049"/>
    </source>
</evidence>